<dbReference type="AlphaFoldDB" id="A0A2G9URR7"/>
<name>A0A2G9URR7_TELCI</name>
<dbReference type="OrthoDB" id="5835829at2759"/>
<reference evidence="1 2" key="1">
    <citation type="submission" date="2015-09" db="EMBL/GenBank/DDBJ databases">
        <title>Draft genome of the parasitic nematode Teladorsagia circumcincta isolate WARC Sus (inbred).</title>
        <authorList>
            <person name="Mitreva M."/>
        </authorList>
    </citation>
    <scope>NUCLEOTIDE SEQUENCE [LARGE SCALE GENOMIC DNA]</scope>
    <source>
        <strain evidence="1 2">S</strain>
    </source>
</reference>
<evidence type="ECO:0000313" key="1">
    <source>
        <dbReference type="EMBL" id="PIO72853.1"/>
    </source>
</evidence>
<accession>A0A2G9URR7</accession>
<organism evidence="1 2">
    <name type="scientific">Teladorsagia circumcincta</name>
    <name type="common">Brown stomach worm</name>
    <name type="synonym">Ostertagia circumcincta</name>
    <dbReference type="NCBI Taxonomy" id="45464"/>
    <lineage>
        <taxon>Eukaryota</taxon>
        <taxon>Metazoa</taxon>
        <taxon>Ecdysozoa</taxon>
        <taxon>Nematoda</taxon>
        <taxon>Chromadorea</taxon>
        <taxon>Rhabditida</taxon>
        <taxon>Rhabditina</taxon>
        <taxon>Rhabditomorpha</taxon>
        <taxon>Strongyloidea</taxon>
        <taxon>Trichostrongylidae</taxon>
        <taxon>Teladorsagia</taxon>
    </lineage>
</organism>
<sequence>MVNHSDLLDDKQLLDQLKAEKFDVAITELFDFMGMGSCSVTDDSTDIWTRAMNLVFTSASWYFQTGIAGAVDRLMKEKLGSKATPIWLAYLIKLIYRLGDVDDGLRT</sequence>
<proteinExistence type="predicted"/>
<keyword evidence="2" id="KW-1185">Reference proteome</keyword>
<dbReference type="EMBL" id="KZ345582">
    <property type="protein sequence ID" value="PIO72853.1"/>
    <property type="molecule type" value="Genomic_DNA"/>
</dbReference>
<protein>
    <submittedName>
        <fullName evidence="1">Uncharacterized protein</fullName>
    </submittedName>
</protein>
<gene>
    <name evidence="1" type="ORF">TELCIR_05194</name>
</gene>
<dbReference type="Proteomes" id="UP000230423">
    <property type="component" value="Unassembled WGS sequence"/>
</dbReference>
<evidence type="ECO:0000313" key="2">
    <source>
        <dbReference type="Proteomes" id="UP000230423"/>
    </source>
</evidence>